<feature type="compositionally biased region" description="Acidic residues" evidence="1">
    <location>
        <begin position="156"/>
        <end position="178"/>
    </location>
</feature>
<evidence type="ECO:0000256" key="1">
    <source>
        <dbReference type="SAM" id="MobiDB-lite"/>
    </source>
</evidence>
<dbReference type="EMBL" id="BPUB01000002">
    <property type="protein sequence ID" value="GJG59067.1"/>
    <property type="molecule type" value="Genomic_DNA"/>
</dbReference>
<feature type="region of interest" description="Disordered" evidence="1">
    <location>
        <begin position="153"/>
        <end position="178"/>
    </location>
</feature>
<dbReference type="GeneID" id="72466892"/>
<gene>
    <name evidence="2" type="ORF">PRLR5076_19180</name>
</gene>
<organism evidence="2 3">
    <name type="scientific">Prevotella lacticifex</name>
    <dbReference type="NCBI Taxonomy" id="2854755"/>
    <lineage>
        <taxon>Bacteria</taxon>
        <taxon>Pseudomonadati</taxon>
        <taxon>Bacteroidota</taxon>
        <taxon>Bacteroidia</taxon>
        <taxon>Bacteroidales</taxon>
        <taxon>Prevotellaceae</taxon>
        <taxon>Prevotella</taxon>
    </lineage>
</organism>
<protein>
    <submittedName>
        <fullName evidence="2">Uncharacterized protein</fullName>
    </submittedName>
</protein>
<keyword evidence="3" id="KW-1185">Reference proteome</keyword>
<evidence type="ECO:0000313" key="2">
    <source>
        <dbReference type="EMBL" id="GJG59067.1"/>
    </source>
</evidence>
<dbReference type="RefSeq" id="WP_223928922.1">
    <property type="nucleotide sequence ID" value="NZ_BPTU01000001.1"/>
</dbReference>
<accession>A0A9R1CAE6</accession>
<evidence type="ECO:0000313" key="3">
    <source>
        <dbReference type="Proteomes" id="UP000825483"/>
    </source>
</evidence>
<name>A0A9R1CAE6_9BACT</name>
<proteinExistence type="predicted"/>
<comment type="caution">
    <text evidence="2">The sequence shown here is derived from an EMBL/GenBank/DDBJ whole genome shotgun (WGS) entry which is preliminary data.</text>
</comment>
<dbReference type="Proteomes" id="UP000825483">
    <property type="component" value="Unassembled WGS sequence"/>
</dbReference>
<sequence length="178" mass="20527">MSNPITPQYGTVEKKIRDIVQNMEGVNYLFMNWSQANEKIDHIDGPTIIYVLPPSGELDFHNSSVKDYPQSQIAFVASTEFDFEGEENDNIIEQMKRLCIRFIKAVNDSELFEQIEGRLPYRVLYDYFDQNVTGIVITPPLVEEEGVFICETEYRTEDEDPEEEVPSEEEPGSEEENG</sequence>
<dbReference type="AlphaFoldDB" id="A0A9R1CAE6"/>
<reference evidence="2" key="1">
    <citation type="journal article" date="2022" name="Int. J. Syst. Evol. Microbiol.">
        <title>Prevotella lacticifex sp. nov., isolated from the rumen of cows.</title>
        <authorList>
            <person name="Shinkai T."/>
            <person name="Ikeyama N."/>
            <person name="Kumagai M."/>
            <person name="Ohmori H."/>
            <person name="Sakamoto M."/>
            <person name="Ohkuma M."/>
            <person name="Mitsumori M."/>
        </authorList>
    </citation>
    <scope>NUCLEOTIDE SEQUENCE</scope>
    <source>
        <strain evidence="2">R5076</strain>
    </source>
</reference>